<evidence type="ECO:0000313" key="6">
    <source>
        <dbReference type="Proteomes" id="UP001595536"/>
    </source>
</evidence>
<dbReference type="PANTHER" id="PTHR45772">
    <property type="entry name" value="CONSERVED COMPONENT OF ABC TRANSPORTER FOR NATURAL AMINO ACIDS-RELATED"/>
    <property type="match status" value="1"/>
</dbReference>
<dbReference type="Proteomes" id="UP001595536">
    <property type="component" value="Unassembled WGS sequence"/>
</dbReference>
<keyword evidence="6" id="KW-1185">Reference proteome</keyword>
<name>A0ABV7LAS5_9HYPH</name>
<accession>A0ABV7LAS5</accession>
<dbReference type="SUPFAM" id="SSF52540">
    <property type="entry name" value="P-loop containing nucleoside triphosphate hydrolases"/>
    <property type="match status" value="1"/>
</dbReference>
<evidence type="ECO:0000313" key="5">
    <source>
        <dbReference type="EMBL" id="MFC3264947.1"/>
    </source>
</evidence>
<dbReference type="InterPro" id="IPR003439">
    <property type="entry name" value="ABC_transporter-like_ATP-bd"/>
</dbReference>
<feature type="domain" description="ABC transporter" evidence="4">
    <location>
        <begin position="6"/>
        <end position="240"/>
    </location>
</feature>
<dbReference type="EMBL" id="JBHRUV010000004">
    <property type="protein sequence ID" value="MFC3264947.1"/>
    <property type="molecule type" value="Genomic_DNA"/>
</dbReference>
<dbReference type="PANTHER" id="PTHR45772:SF9">
    <property type="entry name" value="CONSERVED COMPONENT OF ABC TRANSPORTER FOR NATURAL AMINO ACIDS"/>
    <property type="match status" value="1"/>
</dbReference>
<dbReference type="InterPro" id="IPR027417">
    <property type="entry name" value="P-loop_NTPase"/>
</dbReference>
<evidence type="ECO:0000259" key="4">
    <source>
        <dbReference type="PROSITE" id="PS50893"/>
    </source>
</evidence>
<dbReference type="GO" id="GO:0005524">
    <property type="term" value="F:ATP binding"/>
    <property type="evidence" value="ECO:0007669"/>
    <property type="project" value="UniProtKB-KW"/>
</dbReference>
<proteinExistence type="predicted"/>
<dbReference type="InterPro" id="IPR032823">
    <property type="entry name" value="BCA_ABC_TP_C"/>
</dbReference>
<dbReference type="InterPro" id="IPR003593">
    <property type="entry name" value="AAA+_ATPase"/>
</dbReference>
<evidence type="ECO:0000256" key="2">
    <source>
        <dbReference type="ARBA" id="ARBA00022741"/>
    </source>
</evidence>
<protein>
    <submittedName>
        <fullName evidence="5">ABC transporter ATP-binding protein</fullName>
    </submittedName>
</protein>
<sequence>MSAPLLEVRDLRKRFGGLVAVKDVSFTVGSGEIVGILGPNGAGKTTLFNLITGFIPPDSGEVIFDGRSIRGLAPWRVVNHGLARTFQLTRPFLGMTVVENLLVASQAPRVRHHAHGEARALEILELVGLRDKAYGPVEILPYGDLRRLEIARALATQPRLLLLDEPFAGLGSSEIAPLSELIRRLHDEEGLTILIIEHKLREFMALTSRVIALDFGEVIGVGAPSDIVRNPRVVEAYIGRKEDAGDAA</sequence>
<dbReference type="PROSITE" id="PS50893">
    <property type="entry name" value="ABC_TRANSPORTER_2"/>
    <property type="match status" value="1"/>
</dbReference>
<evidence type="ECO:0000256" key="3">
    <source>
        <dbReference type="ARBA" id="ARBA00022840"/>
    </source>
</evidence>
<dbReference type="SMART" id="SM00382">
    <property type="entry name" value="AAA"/>
    <property type="match status" value="1"/>
</dbReference>
<gene>
    <name evidence="5" type="ORF">ACFOEX_01055</name>
</gene>
<organism evidence="5 6">
    <name type="scientific">Camelimonas abortus</name>
    <dbReference type="NCBI Taxonomy" id="1017184"/>
    <lineage>
        <taxon>Bacteria</taxon>
        <taxon>Pseudomonadati</taxon>
        <taxon>Pseudomonadota</taxon>
        <taxon>Alphaproteobacteria</taxon>
        <taxon>Hyphomicrobiales</taxon>
        <taxon>Chelatococcaceae</taxon>
        <taxon>Camelimonas</taxon>
    </lineage>
</organism>
<dbReference type="RefSeq" id="WP_376831943.1">
    <property type="nucleotide sequence ID" value="NZ_JBHLWR010000006.1"/>
</dbReference>
<keyword evidence="2" id="KW-0547">Nucleotide-binding</keyword>
<dbReference type="Gene3D" id="3.40.50.300">
    <property type="entry name" value="P-loop containing nucleotide triphosphate hydrolases"/>
    <property type="match status" value="1"/>
</dbReference>
<dbReference type="InterPro" id="IPR051120">
    <property type="entry name" value="ABC_AA/LPS_Transport"/>
</dbReference>
<dbReference type="CDD" id="cd03219">
    <property type="entry name" value="ABC_Mj1267_LivG_branched"/>
    <property type="match status" value="1"/>
</dbReference>
<reference evidence="6" key="1">
    <citation type="journal article" date="2019" name="Int. J. Syst. Evol. Microbiol.">
        <title>The Global Catalogue of Microorganisms (GCM) 10K type strain sequencing project: providing services to taxonomists for standard genome sequencing and annotation.</title>
        <authorList>
            <consortium name="The Broad Institute Genomics Platform"/>
            <consortium name="The Broad Institute Genome Sequencing Center for Infectious Disease"/>
            <person name="Wu L."/>
            <person name="Ma J."/>
        </authorList>
    </citation>
    <scope>NUCLEOTIDE SEQUENCE [LARGE SCALE GENOMIC DNA]</scope>
    <source>
        <strain evidence="6">CCM 7941</strain>
    </source>
</reference>
<keyword evidence="3 5" id="KW-0067">ATP-binding</keyword>
<dbReference type="Pfam" id="PF00005">
    <property type="entry name" value="ABC_tran"/>
    <property type="match status" value="1"/>
</dbReference>
<evidence type="ECO:0000256" key="1">
    <source>
        <dbReference type="ARBA" id="ARBA00022448"/>
    </source>
</evidence>
<keyword evidence="1" id="KW-0813">Transport</keyword>
<dbReference type="Pfam" id="PF12399">
    <property type="entry name" value="BCA_ABC_TP_C"/>
    <property type="match status" value="1"/>
</dbReference>
<comment type="caution">
    <text evidence="5">The sequence shown here is derived from an EMBL/GenBank/DDBJ whole genome shotgun (WGS) entry which is preliminary data.</text>
</comment>